<dbReference type="InterPro" id="IPR017850">
    <property type="entry name" value="Alkaline_phosphatase_core_sf"/>
</dbReference>
<evidence type="ECO:0000313" key="3">
    <source>
        <dbReference type="EMBL" id="KGT80350.1"/>
    </source>
</evidence>
<gene>
    <name evidence="3" type="ORF">MA20_06960</name>
</gene>
<dbReference type="InterPro" id="IPR007312">
    <property type="entry name" value="Phosphoesterase"/>
</dbReference>
<organism evidence="3 4">
    <name type="scientific">Bradyrhizobium japonicum</name>
    <dbReference type="NCBI Taxonomy" id="375"/>
    <lineage>
        <taxon>Bacteria</taxon>
        <taxon>Pseudomonadati</taxon>
        <taxon>Pseudomonadota</taxon>
        <taxon>Alphaproteobacteria</taxon>
        <taxon>Hyphomicrobiales</taxon>
        <taxon>Nitrobacteraceae</taxon>
        <taxon>Bradyrhizobium</taxon>
    </lineage>
</organism>
<dbReference type="Proteomes" id="UP000030377">
    <property type="component" value="Unassembled WGS sequence"/>
</dbReference>
<dbReference type="PANTHER" id="PTHR31956:SF1">
    <property type="entry name" value="NON-SPECIFIC PHOSPHOLIPASE C1"/>
    <property type="match status" value="1"/>
</dbReference>
<evidence type="ECO:0000313" key="4">
    <source>
        <dbReference type="Proteomes" id="UP000030377"/>
    </source>
</evidence>
<dbReference type="EMBL" id="JRPN01000004">
    <property type="protein sequence ID" value="KGT80350.1"/>
    <property type="molecule type" value="Genomic_DNA"/>
</dbReference>
<dbReference type="PANTHER" id="PTHR31956">
    <property type="entry name" value="NON-SPECIFIC PHOSPHOLIPASE C4-RELATED"/>
    <property type="match status" value="1"/>
</dbReference>
<comment type="caution">
    <text evidence="3">The sequence shown here is derived from an EMBL/GenBank/DDBJ whole genome shotgun (WGS) entry which is preliminary data.</text>
</comment>
<dbReference type="Pfam" id="PF04185">
    <property type="entry name" value="Phosphoesterase"/>
    <property type="match status" value="1"/>
</dbReference>
<evidence type="ECO:0000256" key="1">
    <source>
        <dbReference type="ARBA" id="ARBA00022801"/>
    </source>
</evidence>
<name>A0A0A3Y121_BRAJP</name>
<protein>
    <submittedName>
        <fullName evidence="3">Phosphoesterase</fullName>
    </submittedName>
</protein>
<evidence type="ECO:0000256" key="2">
    <source>
        <dbReference type="SAM" id="SignalP"/>
    </source>
</evidence>
<dbReference type="AlphaFoldDB" id="A0A0A3Y121"/>
<dbReference type="RefSeq" id="WP_028158148.1">
    <property type="nucleotide sequence ID" value="NZ_JANUDC010000001.1"/>
</dbReference>
<dbReference type="Gene3D" id="3.40.720.10">
    <property type="entry name" value="Alkaline Phosphatase, subunit A"/>
    <property type="match status" value="2"/>
</dbReference>
<dbReference type="GO" id="GO:0042578">
    <property type="term" value="F:phosphoric ester hydrolase activity"/>
    <property type="evidence" value="ECO:0007669"/>
    <property type="project" value="UniProtKB-ARBA"/>
</dbReference>
<sequence>MRLWGAIPTLAIVAGAVATAPVASAENLVEKIIDEFKHEVRDELRHHDHDNGHDGVKDYKHVVIIYQENHSFDNLYGHWGDVGRDRINGTSDADPAHMLQVRQDGRTVYGCLLQNDVNLTSPSPQPTSCTDNTGTIAIFSTFKNKPFEINDFIPTSATTCPKPVGAFASHGFLNGTGAPGGCTEDIVHRFYSEQFQLNGGKQNRYVTGSDAAGLTMGYYDTKKLPIYTYLHGRGAPNYVIADSFFQAAFGGSFLNHQYLVAAAAPQFVGALNDGSANDFHSIVDANGMPTSTPLYTPTTTVKDAQLTAKCNQAGLPTGLACGDYAVNTTQPFYQPYSPGTADTKRLPPLHTPNIGDRLSAKRVDWAWYSGGWSNANGDVGASGWTNGTGTTCTDPNHVSTAVFPNCPDVDFQYHHQALNYFANFAPGTQARRDHLKDETEFVQAAKNGWLKQVSFIKPIGEENEHPGYTSESEGSQHLVDLVKAIVEGPDGKDTLIIITYDEFGGQWDHVPPPPHNRHGAEARAADQWGPGTRIPALLISKRFDQSGVSHEDFDTTSILKLLEKRFDLESLGTRPVRSLSTALKAGDGGWH</sequence>
<reference evidence="3 4" key="1">
    <citation type="submission" date="2014-09" db="EMBL/GenBank/DDBJ databases">
        <title>Draft genome of Bradyrhizobium japonicum Is-34.</title>
        <authorList>
            <person name="Tsurumaru H."/>
            <person name="Yamakawa T."/>
            <person name="Hashimoto S."/>
            <person name="Okizaki K."/>
            <person name="Kanesaki Y."/>
            <person name="Yoshikawa H."/>
            <person name="Yajima S."/>
        </authorList>
    </citation>
    <scope>NUCLEOTIDE SEQUENCE [LARGE SCALE GENOMIC DNA]</scope>
    <source>
        <strain evidence="3 4">Is-34</strain>
    </source>
</reference>
<feature type="signal peptide" evidence="2">
    <location>
        <begin position="1"/>
        <end position="25"/>
    </location>
</feature>
<keyword evidence="2" id="KW-0732">Signal</keyword>
<dbReference type="GO" id="GO:0009395">
    <property type="term" value="P:phospholipid catabolic process"/>
    <property type="evidence" value="ECO:0007669"/>
    <property type="project" value="TreeGrafter"/>
</dbReference>
<keyword evidence="1" id="KW-0378">Hydrolase</keyword>
<accession>A0A0A3Y121</accession>
<dbReference type="CDD" id="cd16013">
    <property type="entry name" value="AcpA"/>
    <property type="match status" value="1"/>
</dbReference>
<proteinExistence type="predicted"/>
<feature type="chain" id="PRO_5002017402" evidence="2">
    <location>
        <begin position="26"/>
        <end position="591"/>
    </location>
</feature>